<evidence type="ECO:0000313" key="3">
    <source>
        <dbReference type="EMBL" id="VDP52246.1"/>
    </source>
</evidence>
<reference evidence="5" key="1">
    <citation type="submission" date="2016-06" db="UniProtKB">
        <authorList>
            <consortium name="WormBaseParasite"/>
        </authorList>
    </citation>
    <scope>IDENTIFICATION</scope>
</reference>
<gene>
    <name evidence="3" type="ORF">SCUD_LOCUS13331</name>
</gene>
<dbReference type="EMBL" id="UZAK01035791">
    <property type="protein sequence ID" value="VDP52246.1"/>
    <property type="molecule type" value="Genomic_DNA"/>
</dbReference>
<name>A0A183KE89_9TREM</name>
<sequence>MRPFLILYLSFIISFINCNNEEDESDLSIITEELMNAGFDYANLLHKWFEKNIGKNEIKIIKQNIAKFGKLALNFIDSTIQNLIKHDDDDDDNNEDYDHDHEYNDSQLKHNEL</sequence>
<feature type="compositionally biased region" description="Basic and acidic residues" evidence="1">
    <location>
        <begin position="96"/>
        <end position="113"/>
    </location>
</feature>
<protein>
    <submittedName>
        <fullName evidence="3 5">Uncharacterized protein</fullName>
    </submittedName>
</protein>
<evidence type="ECO:0000313" key="5">
    <source>
        <dbReference type="WBParaSite" id="SCUD_0001333501-mRNA-1"/>
    </source>
</evidence>
<feature type="chain" id="PRO_5043140804" evidence="2">
    <location>
        <begin position="19"/>
        <end position="113"/>
    </location>
</feature>
<feature type="region of interest" description="Disordered" evidence="1">
    <location>
        <begin position="86"/>
        <end position="113"/>
    </location>
</feature>
<dbReference type="OrthoDB" id="6268233at2759"/>
<dbReference type="WBParaSite" id="SCUD_0001333501-mRNA-1">
    <property type="protein sequence ID" value="SCUD_0001333501-mRNA-1"/>
    <property type="gene ID" value="SCUD_0001333501"/>
</dbReference>
<feature type="signal peptide" evidence="2">
    <location>
        <begin position="1"/>
        <end position="18"/>
    </location>
</feature>
<evidence type="ECO:0000256" key="1">
    <source>
        <dbReference type="SAM" id="MobiDB-lite"/>
    </source>
</evidence>
<organism evidence="5">
    <name type="scientific">Schistosoma curassoni</name>
    <dbReference type="NCBI Taxonomy" id="6186"/>
    <lineage>
        <taxon>Eukaryota</taxon>
        <taxon>Metazoa</taxon>
        <taxon>Spiralia</taxon>
        <taxon>Lophotrochozoa</taxon>
        <taxon>Platyhelminthes</taxon>
        <taxon>Trematoda</taxon>
        <taxon>Digenea</taxon>
        <taxon>Strigeidida</taxon>
        <taxon>Schistosomatoidea</taxon>
        <taxon>Schistosomatidae</taxon>
        <taxon>Schistosoma</taxon>
    </lineage>
</organism>
<proteinExistence type="predicted"/>
<keyword evidence="4" id="KW-1185">Reference proteome</keyword>
<dbReference type="AlphaFoldDB" id="A0A183KE89"/>
<reference evidence="3 4" key="2">
    <citation type="submission" date="2018-11" db="EMBL/GenBank/DDBJ databases">
        <authorList>
            <consortium name="Pathogen Informatics"/>
        </authorList>
    </citation>
    <scope>NUCLEOTIDE SEQUENCE [LARGE SCALE GENOMIC DNA]</scope>
    <source>
        <strain evidence="3">Dakar</strain>
        <strain evidence="4">Dakar, Senegal</strain>
    </source>
</reference>
<keyword evidence="2" id="KW-0732">Signal</keyword>
<dbReference type="Proteomes" id="UP000279833">
    <property type="component" value="Unassembled WGS sequence"/>
</dbReference>
<accession>A0A183KE89</accession>
<evidence type="ECO:0000313" key="4">
    <source>
        <dbReference type="Proteomes" id="UP000279833"/>
    </source>
</evidence>
<evidence type="ECO:0000256" key="2">
    <source>
        <dbReference type="SAM" id="SignalP"/>
    </source>
</evidence>